<dbReference type="RefSeq" id="WP_220561634.1">
    <property type="nucleotide sequence ID" value="NZ_CP074133.1"/>
</dbReference>
<reference evidence="1 2" key="1">
    <citation type="submission" date="2021-05" db="EMBL/GenBank/DDBJ databases">
        <title>Direct Submission.</title>
        <authorList>
            <person name="Li K."/>
            <person name="Gao J."/>
        </authorList>
    </citation>
    <scope>NUCLEOTIDE SEQUENCE [LARGE SCALE GENOMIC DNA]</scope>
    <source>
        <strain evidence="1 2">Mg02</strain>
    </source>
</reference>
<dbReference type="Proteomes" id="UP000676079">
    <property type="component" value="Chromosome"/>
</dbReference>
<name>A0ABX8BEG9_9ACTN</name>
<organism evidence="1 2">
    <name type="scientific">Nocardiopsis changdeensis</name>
    <dbReference type="NCBI Taxonomy" id="2831969"/>
    <lineage>
        <taxon>Bacteria</taxon>
        <taxon>Bacillati</taxon>
        <taxon>Actinomycetota</taxon>
        <taxon>Actinomycetes</taxon>
        <taxon>Streptosporangiales</taxon>
        <taxon>Nocardiopsidaceae</taxon>
        <taxon>Nocardiopsis</taxon>
    </lineage>
</organism>
<dbReference type="EMBL" id="CP074133">
    <property type="protein sequence ID" value="QUX20439.1"/>
    <property type="molecule type" value="Genomic_DNA"/>
</dbReference>
<evidence type="ECO:0000313" key="2">
    <source>
        <dbReference type="Proteomes" id="UP000676079"/>
    </source>
</evidence>
<evidence type="ECO:0000313" key="1">
    <source>
        <dbReference type="EMBL" id="QUX20439.1"/>
    </source>
</evidence>
<keyword evidence="2" id="KW-1185">Reference proteome</keyword>
<accession>A0ABX8BEG9</accession>
<protein>
    <submittedName>
        <fullName evidence="1">Uncharacterized protein</fullName>
    </submittedName>
</protein>
<gene>
    <name evidence="1" type="ORF">KGD84_18155</name>
</gene>
<proteinExistence type="predicted"/>
<sequence length="134" mass="14918">MSLTDPRTLFDTIRDHPGAFGFGRSFGEVLAFFVGYGTATPEGPLTGFREWLAADLGFGSNLTWKALVLWRAFPDEPDRKAVLPPFEDPADDAVAVETLFEALNAFLDFRDAHGLDAVYARYAEVFPYAPREPR</sequence>